<evidence type="ECO:0000313" key="8">
    <source>
        <dbReference type="EMBL" id="UUI65831.1"/>
    </source>
</evidence>
<comment type="function">
    <text evidence="1">Needed for flagellar regrowth and assembly.</text>
</comment>
<dbReference type="Pfam" id="PF02108">
    <property type="entry name" value="FliH"/>
    <property type="match status" value="1"/>
</dbReference>
<reference evidence="8 9" key="1">
    <citation type="submission" date="2022-07" db="EMBL/GenBank/DDBJ databases">
        <title>Novel species in genus cellulomonas.</title>
        <authorList>
            <person name="Ye L."/>
        </authorList>
    </citation>
    <scope>NUCLEOTIDE SEQUENCE [LARGE SCALE GENOMIC DNA]</scope>
    <source>
        <strain evidence="9">zg-Y908</strain>
    </source>
</reference>
<proteinExistence type="inferred from homology"/>
<evidence type="ECO:0000256" key="1">
    <source>
        <dbReference type="ARBA" id="ARBA00003041"/>
    </source>
</evidence>
<protein>
    <submittedName>
        <fullName evidence="8">FliH/SctL family protein</fullName>
    </submittedName>
</protein>
<feature type="domain" description="Flagellar assembly protein FliH/Type III secretion system HrpE" evidence="7">
    <location>
        <begin position="110"/>
        <end position="209"/>
    </location>
</feature>
<evidence type="ECO:0000256" key="2">
    <source>
        <dbReference type="ARBA" id="ARBA00006602"/>
    </source>
</evidence>
<sequence length="222" mass="22259">MRDLDFVPIQRDPASRFAPRPDALVTGDGQARPVAFARLDHPAVPDRAAHAAGWAAGYAAGARLAAQDAAAQAQLVADEQARTAQARAVEHAAALAALDVAARALDAREAPVLATALATVHEAALALATALLGVELADASAAARAALARVLDAPDLPDGTVVRLHPRDAAALAAAGGAPAGLEVVPDPTLEPGDALAEHADGVLDARLRGAVDRARAALAAS</sequence>
<evidence type="ECO:0000256" key="5">
    <source>
        <dbReference type="ARBA" id="ARBA00022927"/>
    </source>
</evidence>
<evidence type="ECO:0000256" key="3">
    <source>
        <dbReference type="ARBA" id="ARBA00022448"/>
    </source>
</evidence>
<evidence type="ECO:0000256" key="4">
    <source>
        <dbReference type="ARBA" id="ARBA00022795"/>
    </source>
</evidence>
<organism evidence="8 9">
    <name type="scientific">Cellulomonas wangsupingiae</name>
    <dbReference type="NCBI Taxonomy" id="2968085"/>
    <lineage>
        <taxon>Bacteria</taxon>
        <taxon>Bacillati</taxon>
        <taxon>Actinomycetota</taxon>
        <taxon>Actinomycetes</taxon>
        <taxon>Micrococcales</taxon>
        <taxon>Cellulomonadaceae</taxon>
        <taxon>Cellulomonas</taxon>
    </lineage>
</organism>
<comment type="similarity">
    <text evidence="2">Belongs to the FliH family.</text>
</comment>
<evidence type="ECO:0000313" key="9">
    <source>
        <dbReference type="Proteomes" id="UP001317322"/>
    </source>
</evidence>
<dbReference type="EMBL" id="CP101989">
    <property type="protein sequence ID" value="UUI65831.1"/>
    <property type="molecule type" value="Genomic_DNA"/>
</dbReference>
<dbReference type="PANTHER" id="PTHR34982">
    <property type="entry name" value="YOP PROTEINS TRANSLOCATION PROTEIN L"/>
    <property type="match status" value="1"/>
</dbReference>
<keyword evidence="9" id="KW-1185">Reference proteome</keyword>
<dbReference type="PANTHER" id="PTHR34982:SF1">
    <property type="entry name" value="FLAGELLAR ASSEMBLY PROTEIN FLIH"/>
    <property type="match status" value="1"/>
</dbReference>
<gene>
    <name evidence="8" type="ORF">NP075_03615</name>
</gene>
<evidence type="ECO:0000259" key="7">
    <source>
        <dbReference type="Pfam" id="PF02108"/>
    </source>
</evidence>
<dbReference type="InterPro" id="IPR051472">
    <property type="entry name" value="T3SS_Stator/FliH"/>
</dbReference>
<dbReference type="Proteomes" id="UP001317322">
    <property type="component" value="Chromosome"/>
</dbReference>
<keyword evidence="6" id="KW-1006">Bacterial flagellum protein export</keyword>
<accession>A0ABY5K8W0</accession>
<dbReference type="RefSeq" id="WP_227563896.1">
    <property type="nucleotide sequence ID" value="NZ_CP101989.1"/>
</dbReference>
<dbReference type="InterPro" id="IPR018035">
    <property type="entry name" value="Flagellar_FliH/T3SS_HrpE"/>
</dbReference>
<keyword evidence="5" id="KW-0653">Protein transport</keyword>
<keyword evidence="4" id="KW-1005">Bacterial flagellum biogenesis</keyword>
<keyword evidence="3" id="KW-0813">Transport</keyword>
<name>A0ABY5K8W0_9CELL</name>
<evidence type="ECO:0000256" key="6">
    <source>
        <dbReference type="ARBA" id="ARBA00023225"/>
    </source>
</evidence>